<dbReference type="PROSITE" id="PS51217">
    <property type="entry name" value="UVRD_HELICASE_CTER"/>
    <property type="match status" value="1"/>
</dbReference>
<evidence type="ECO:0000313" key="14">
    <source>
        <dbReference type="EMBL" id="GAK50727.1"/>
    </source>
</evidence>
<feature type="domain" description="UvrD-like helicase C-terminal" evidence="13">
    <location>
        <begin position="275"/>
        <end position="614"/>
    </location>
</feature>
<dbReference type="InterPro" id="IPR006054">
    <property type="entry name" value="DnaQ"/>
</dbReference>
<evidence type="ECO:0000256" key="4">
    <source>
        <dbReference type="ARBA" id="ARBA00022806"/>
    </source>
</evidence>
<evidence type="ECO:0000256" key="7">
    <source>
        <dbReference type="ARBA" id="ARBA00034617"/>
    </source>
</evidence>
<feature type="binding site" evidence="10">
    <location>
        <begin position="26"/>
        <end position="33"/>
    </location>
    <ligand>
        <name>ATP</name>
        <dbReference type="ChEBI" id="CHEBI:30616"/>
    </ligand>
</feature>
<dbReference type="Pfam" id="PF13361">
    <property type="entry name" value="UvrD_C"/>
    <property type="match status" value="1"/>
</dbReference>
<dbReference type="Pfam" id="PF00929">
    <property type="entry name" value="RNase_T"/>
    <property type="match status" value="1"/>
</dbReference>
<dbReference type="EC" id="5.6.2.4" evidence="8"/>
<protein>
    <recommendedName>
        <fullName evidence="8">DNA 3'-5' helicase</fullName>
        <ecNumber evidence="8">5.6.2.4</ecNumber>
    </recommendedName>
</protein>
<evidence type="ECO:0000259" key="12">
    <source>
        <dbReference type="PROSITE" id="PS51198"/>
    </source>
</evidence>
<dbReference type="Gene3D" id="1.10.10.160">
    <property type="match status" value="1"/>
</dbReference>
<dbReference type="Proteomes" id="UP000030700">
    <property type="component" value="Unassembled WGS sequence"/>
</dbReference>
<feature type="region of interest" description="Disordered" evidence="11">
    <location>
        <begin position="948"/>
        <end position="970"/>
    </location>
</feature>
<keyword evidence="14" id="KW-0540">Nuclease</keyword>
<comment type="catalytic activity">
    <reaction evidence="7">
        <text>Couples ATP hydrolysis with the unwinding of duplex DNA by translocating in the 3'-5' direction.</text>
        <dbReference type="EC" id="5.6.2.4"/>
    </reaction>
</comment>
<keyword evidence="15" id="KW-1185">Reference proteome</keyword>
<evidence type="ECO:0000256" key="2">
    <source>
        <dbReference type="ARBA" id="ARBA00022741"/>
    </source>
</evidence>
<dbReference type="PANTHER" id="PTHR11070">
    <property type="entry name" value="UVRD / RECB / PCRA DNA HELICASE FAMILY MEMBER"/>
    <property type="match status" value="1"/>
</dbReference>
<dbReference type="GO" id="GO:0016887">
    <property type="term" value="F:ATP hydrolysis activity"/>
    <property type="evidence" value="ECO:0007669"/>
    <property type="project" value="RHEA"/>
</dbReference>
<dbReference type="SUPFAM" id="SSF53098">
    <property type="entry name" value="Ribonuclease H-like"/>
    <property type="match status" value="1"/>
</dbReference>
<evidence type="ECO:0000256" key="3">
    <source>
        <dbReference type="ARBA" id="ARBA00022801"/>
    </source>
</evidence>
<evidence type="ECO:0000313" key="15">
    <source>
        <dbReference type="Proteomes" id="UP000030700"/>
    </source>
</evidence>
<keyword evidence="3 10" id="KW-0378">Hydrolase</keyword>
<keyword evidence="14" id="KW-0269">Exonuclease</keyword>
<dbReference type="NCBIfam" id="TIGR00573">
    <property type="entry name" value="dnaq"/>
    <property type="match status" value="1"/>
</dbReference>
<sequence>MNEQHALNDKQRQAVTAPLMPILVLAGPGTGKTRTLIARILYQINHFRIAPHKIIAVTFTNKAKEEMRARLRRELGDMANDVMIGTFHRYCVETLRRYHHEAGLAKQFTIADETAQFIALSRASRMTDDKSLRNVLTAISSYRLNKENLNPAFQGMAERWLPHYHEELHKNNLIDFDQIILLTQALFAAHPEIVETERQRFDAILIDEFQDTDPVQYAIICALARQHRNIFAVADDDQSIFAWRGAHIANIERFLDDFQCRDRLVVLNENYRSNQRIIDTAAQLLYGHRLLEKQLHAMTAENAVFDQQIEFRRFENDDDETRFVLTQIEAATAAPCSLRYADIAILYPNHAIGERLEAALLAAKIPCQLVKRQGIFDQPDVRKLLLLLTLVQNPDDDVALEQYVELELDNDGVMQELRRMKRKDRSFKQTLHAAMWRDDLPGISKGQFSRFAQTCLGTISNLISYVEQNPEIPLEECFNHICNLSQPAHSASLHSKAREISDPLAIEGIIAAAARIRETLRGGFTVHVAGNDAELARLCLVMLRTAPNVAPQPDAAFRLLSTTQDIHEQDVILCLDSAMIPRLPRSSAVKIVLCDPSEQLDDADNYLAIQSALTPAVACFKLLQALTTAHAPKPFRHYVAFDLETTSGDTRTAGIVEIGAVKVRDGVIVGRFGRLVNPEIPITDGAFRVHGISDAEVAHEPTFAQLLPELMEFIGDDMLVAHNGFSFDFPILFRLYREATGAMLANRRFDTLPLARRLFPGQPASVDALMQRFGIQDIGGRHRALDDAVYLTPIFERLQDEEHALNRRTEHEELLEIAALGSMMAARRIDAALADEERLLFRLGARKLLSRFSELPAELSQLFEQYRIDLEARFEAMNDADAEQHEGAATVFSGKEVSLARIKELARAFPPAAPRASTRCARLVLGCTISMIRATVSRGRTTCRFSQLTRRPEPPRAPGRASSRPMFPQGQFWGREARPRILASSAARISRGWLRFCPLSRSARSTTNCKSPRKLGTLAI</sequence>
<dbReference type="SMART" id="SM00479">
    <property type="entry name" value="EXOIII"/>
    <property type="match status" value="1"/>
</dbReference>
<evidence type="ECO:0000256" key="8">
    <source>
        <dbReference type="ARBA" id="ARBA00034808"/>
    </source>
</evidence>
<dbReference type="InterPro" id="IPR013520">
    <property type="entry name" value="Ribonucl_H"/>
</dbReference>
<evidence type="ECO:0000256" key="5">
    <source>
        <dbReference type="ARBA" id="ARBA00022840"/>
    </source>
</evidence>
<dbReference type="SUPFAM" id="SSF52540">
    <property type="entry name" value="P-loop containing nucleoside triphosphate hydrolases"/>
    <property type="match status" value="1"/>
</dbReference>
<dbReference type="InterPro" id="IPR014016">
    <property type="entry name" value="UvrD-like_ATP-bd"/>
</dbReference>
<dbReference type="GO" id="GO:0003677">
    <property type="term" value="F:DNA binding"/>
    <property type="evidence" value="ECO:0007669"/>
    <property type="project" value="InterPro"/>
</dbReference>
<dbReference type="HOGENOM" id="CLU_004585_1_0_0"/>
<evidence type="ECO:0000256" key="11">
    <source>
        <dbReference type="SAM" id="MobiDB-lite"/>
    </source>
</evidence>
<dbReference type="GO" id="GO:0043138">
    <property type="term" value="F:3'-5' DNA helicase activity"/>
    <property type="evidence" value="ECO:0007669"/>
    <property type="project" value="UniProtKB-EC"/>
</dbReference>
<evidence type="ECO:0000256" key="6">
    <source>
        <dbReference type="ARBA" id="ARBA00023235"/>
    </source>
</evidence>
<reference evidence="14" key="1">
    <citation type="journal article" date="2015" name="PeerJ">
        <title>First genomic representation of candidate bacterial phylum KSB3 points to enhanced environmental sensing as a trigger of wastewater bulking.</title>
        <authorList>
            <person name="Sekiguchi Y."/>
            <person name="Ohashi A."/>
            <person name="Parks D.H."/>
            <person name="Yamauchi T."/>
            <person name="Tyson G.W."/>
            <person name="Hugenholtz P."/>
        </authorList>
    </citation>
    <scope>NUCLEOTIDE SEQUENCE [LARGE SCALE GENOMIC DNA]</scope>
</reference>
<dbReference type="Gene3D" id="3.40.50.300">
    <property type="entry name" value="P-loop containing nucleotide triphosphate hydrolases"/>
    <property type="match status" value="2"/>
</dbReference>
<dbReference type="STRING" id="1499966.U14_01960"/>
<proteinExistence type="inferred from homology"/>
<dbReference type="InterPro" id="IPR036397">
    <property type="entry name" value="RNaseH_sf"/>
</dbReference>
<dbReference type="InterPro" id="IPR000212">
    <property type="entry name" value="DNA_helicase_UvrD/REP"/>
</dbReference>
<dbReference type="GO" id="GO:0004527">
    <property type="term" value="F:exonuclease activity"/>
    <property type="evidence" value="ECO:0007669"/>
    <property type="project" value="UniProtKB-KW"/>
</dbReference>
<dbReference type="InterPro" id="IPR012337">
    <property type="entry name" value="RNaseH-like_sf"/>
</dbReference>
<accession>A0A0S6VTH6</accession>
<dbReference type="Gene3D" id="1.10.486.10">
    <property type="entry name" value="PCRA, domain 4"/>
    <property type="match status" value="1"/>
</dbReference>
<dbReference type="CDD" id="cd17932">
    <property type="entry name" value="DEXQc_UvrD"/>
    <property type="match status" value="1"/>
</dbReference>
<evidence type="ECO:0000256" key="1">
    <source>
        <dbReference type="ARBA" id="ARBA00009922"/>
    </source>
</evidence>
<evidence type="ECO:0000259" key="13">
    <source>
        <dbReference type="PROSITE" id="PS51217"/>
    </source>
</evidence>
<dbReference type="GO" id="GO:0006260">
    <property type="term" value="P:DNA replication"/>
    <property type="evidence" value="ECO:0007669"/>
    <property type="project" value="InterPro"/>
</dbReference>
<keyword evidence="5 10" id="KW-0067">ATP-binding</keyword>
<dbReference type="PROSITE" id="PS51198">
    <property type="entry name" value="UVRD_HELICASE_ATP_BIND"/>
    <property type="match status" value="1"/>
</dbReference>
<evidence type="ECO:0000256" key="9">
    <source>
        <dbReference type="ARBA" id="ARBA00048988"/>
    </source>
</evidence>
<dbReference type="GO" id="GO:0005524">
    <property type="term" value="F:ATP binding"/>
    <property type="evidence" value="ECO:0007669"/>
    <property type="project" value="UniProtKB-UniRule"/>
</dbReference>
<dbReference type="CDD" id="cd06127">
    <property type="entry name" value="DEDDh"/>
    <property type="match status" value="1"/>
</dbReference>
<dbReference type="InterPro" id="IPR014017">
    <property type="entry name" value="DNA_helicase_UvrD-like_C"/>
</dbReference>
<comment type="catalytic activity">
    <reaction evidence="9">
        <text>ATP + H2O = ADP + phosphate + H(+)</text>
        <dbReference type="Rhea" id="RHEA:13065"/>
        <dbReference type="ChEBI" id="CHEBI:15377"/>
        <dbReference type="ChEBI" id="CHEBI:15378"/>
        <dbReference type="ChEBI" id="CHEBI:30616"/>
        <dbReference type="ChEBI" id="CHEBI:43474"/>
        <dbReference type="ChEBI" id="CHEBI:456216"/>
        <dbReference type="EC" id="5.6.2.4"/>
    </reaction>
</comment>
<dbReference type="AlphaFoldDB" id="A0A0S6VTH6"/>
<keyword evidence="2 10" id="KW-0547">Nucleotide-binding</keyword>
<keyword evidence="4 10" id="KW-0347">Helicase</keyword>
<dbReference type="InterPro" id="IPR013986">
    <property type="entry name" value="DExx_box_DNA_helicase_dom_sf"/>
</dbReference>
<dbReference type="Pfam" id="PF00580">
    <property type="entry name" value="UvrD-helicase"/>
    <property type="match status" value="1"/>
</dbReference>
<dbReference type="Gene3D" id="3.30.420.10">
    <property type="entry name" value="Ribonuclease H-like superfamily/Ribonuclease H"/>
    <property type="match status" value="1"/>
</dbReference>
<dbReference type="FunFam" id="3.30.420.10:FF:000045">
    <property type="entry name" value="3'-5' exonuclease DinG"/>
    <property type="match status" value="1"/>
</dbReference>
<dbReference type="InterPro" id="IPR027417">
    <property type="entry name" value="P-loop_NTPase"/>
</dbReference>
<comment type="similarity">
    <text evidence="1">Belongs to the helicase family. UvrD subfamily.</text>
</comment>
<dbReference type="EMBL" id="DF820456">
    <property type="protein sequence ID" value="GAK50727.1"/>
    <property type="molecule type" value="Genomic_DNA"/>
</dbReference>
<evidence type="ECO:0000256" key="10">
    <source>
        <dbReference type="PROSITE-ProRule" id="PRU00560"/>
    </source>
</evidence>
<dbReference type="GO" id="GO:0003887">
    <property type="term" value="F:DNA-directed DNA polymerase activity"/>
    <property type="evidence" value="ECO:0007669"/>
    <property type="project" value="InterPro"/>
</dbReference>
<feature type="domain" description="UvrD-like helicase ATP-binding" evidence="12">
    <location>
        <begin position="5"/>
        <end position="274"/>
    </location>
</feature>
<organism evidence="14">
    <name type="scientific">Candidatus Moduliflexus flocculans</name>
    <dbReference type="NCBI Taxonomy" id="1499966"/>
    <lineage>
        <taxon>Bacteria</taxon>
        <taxon>Candidatus Moduliflexota</taxon>
        <taxon>Candidatus Moduliflexia</taxon>
        <taxon>Candidatus Moduliflexales</taxon>
        <taxon>Candidatus Moduliflexaceae</taxon>
    </lineage>
</organism>
<keyword evidence="6" id="KW-0413">Isomerase</keyword>
<name>A0A0S6VTH6_9BACT</name>
<gene>
    <name evidence="14" type="ORF">U14_01960</name>
</gene>